<dbReference type="EMBL" id="CM039436">
    <property type="protein sequence ID" value="KAI4313880.1"/>
    <property type="molecule type" value="Genomic_DNA"/>
</dbReference>
<protein>
    <submittedName>
        <fullName evidence="1">Uncharacterized protein</fullName>
    </submittedName>
</protein>
<reference evidence="1 2" key="1">
    <citation type="journal article" date="2022" name="DNA Res.">
        <title>Chromosomal-level genome assembly of the orchid tree Bauhinia variegata (Leguminosae; Cercidoideae) supports the allotetraploid origin hypothesis of Bauhinia.</title>
        <authorList>
            <person name="Zhong Y."/>
            <person name="Chen Y."/>
            <person name="Zheng D."/>
            <person name="Pang J."/>
            <person name="Liu Y."/>
            <person name="Luo S."/>
            <person name="Meng S."/>
            <person name="Qian L."/>
            <person name="Wei D."/>
            <person name="Dai S."/>
            <person name="Zhou R."/>
        </authorList>
    </citation>
    <scope>NUCLEOTIDE SEQUENCE [LARGE SCALE GENOMIC DNA]</scope>
    <source>
        <strain evidence="1">BV-YZ2020</strain>
    </source>
</reference>
<gene>
    <name evidence="1" type="ORF">L6164_026826</name>
</gene>
<sequence>MPEIQLGAHTIRSHGASVARIHMHDWLILLLLVVIDIILNVIEPFHRFVGEGMLTDLRYPLKDNTVPFWAVPIIAILIPVAVFLVYYIIRKDVYDFHHAILGLLFSLLITVVITDAIKDAVGRPRPDFFWRCFPDGKGVFDAVTRDVRCTGVKSVIKEGHKSFPSGHTSGSFAGLGFLAWYLSGKIRAFDRRGHVAKLCLVILPILTAALVGVSRVDDYWHHWQDVFAGALLGMVIASFCYLQFFPPPYDADGWGPHAYFQMLAESRNATQCLSPNNGSLHVQQTELHSVYIDPQETVQVNSWDSSPMLDGHGSETTIRH</sequence>
<organism evidence="1 2">
    <name type="scientific">Bauhinia variegata</name>
    <name type="common">Purple orchid tree</name>
    <name type="synonym">Phanera variegata</name>
    <dbReference type="NCBI Taxonomy" id="167791"/>
    <lineage>
        <taxon>Eukaryota</taxon>
        <taxon>Viridiplantae</taxon>
        <taxon>Streptophyta</taxon>
        <taxon>Embryophyta</taxon>
        <taxon>Tracheophyta</taxon>
        <taxon>Spermatophyta</taxon>
        <taxon>Magnoliopsida</taxon>
        <taxon>eudicotyledons</taxon>
        <taxon>Gunneridae</taxon>
        <taxon>Pentapetalae</taxon>
        <taxon>rosids</taxon>
        <taxon>fabids</taxon>
        <taxon>Fabales</taxon>
        <taxon>Fabaceae</taxon>
        <taxon>Cercidoideae</taxon>
        <taxon>Cercideae</taxon>
        <taxon>Bauhiniinae</taxon>
        <taxon>Bauhinia</taxon>
    </lineage>
</organism>
<keyword evidence="2" id="KW-1185">Reference proteome</keyword>
<accession>A0ACB9LST3</accession>
<comment type="caution">
    <text evidence="1">The sequence shown here is derived from an EMBL/GenBank/DDBJ whole genome shotgun (WGS) entry which is preliminary data.</text>
</comment>
<evidence type="ECO:0000313" key="2">
    <source>
        <dbReference type="Proteomes" id="UP000828941"/>
    </source>
</evidence>
<name>A0ACB9LST3_BAUVA</name>
<proteinExistence type="predicted"/>
<evidence type="ECO:0000313" key="1">
    <source>
        <dbReference type="EMBL" id="KAI4313880.1"/>
    </source>
</evidence>
<dbReference type="Proteomes" id="UP000828941">
    <property type="component" value="Chromosome 11"/>
</dbReference>